<dbReference type="PROSITE" id="PS51543">
    <property type="entry name" value="FYRC"/>
    <property type="match status" value="1"/>
</dbReference>
<dbReference type="OrthoDB" id="285793at2759"/>
<feature type="compositionally biased region" description="Polar residues" evidence="5">
    <location>
        <begin position="697"/>
        <end position="710"/>
    </location>
</feature>
<dbReference type="SMART" id="SM00541">
    <property type="entry name" value="FYRN"/>
    <property type="match status" value="1"/>
</dbReference>
<dbReference type="Pfam" id="PF05964">
    <property type="entry name" value="FYRN"/>
    <property type="match status" value="1"/>
</dbReference>
<name>A0A1J4KBL0_9EUKA</name>
<dbReference type="Proteomes" id="UP000179807">
    <property type="component" value="Unassembled WGS sequence"/>
</dbReference>
<comment type="subcellular location">
    <subcellularLocation>
        <location evidence="1">Nucleus</location>
    </subcellularLocation>
</comment>
<dbReference type="InterPro" id="IPR003889">
    <property type="entry name" value="FYrich_C"/>
</dbReference>
<dbReference type="Pfam" id="PF00385">
    <property type="entry name" value="Chromo"/>
    <property type="match status" value="1"/>
</dbReference>
<dbReference type="GeneID" id="94837476"/>
<feature type="compositionally biased region" description="Basic and acidic residues" evidence="5">
    <location>
        <begin position="675"/>
        <end position="691"/>
    </location>
</feature>
<organism evidence="7 8">
    <name type="scientific">Tritrichomonas foetus</name>
    <dbReference type="NCBI Taxonomy" id="1144522"/>
    <lineage>
        <taxon>Eukaryota</taxon>
        <taxon>Metamonada</taxon>
        <taxon>Parabasalia</taxon>
        <taxon>Tritrichomonadida</taxon>
        <taxon>Tritrichomonadidae</taxon>
        <taxon>Tritrichomonas</taxon>
    </lineage>
</organism>
<dbReference type="VEuPathDB" id="TrichDB:TRFO_22797"/>
<dbReference type="PROSITE" id="PS50013">
    <property type="entry name" value="CHROMO_2"/>
    <property type="match status" value="1"/>
</dbReference>
<feature type="region of interest" description="Disordered" evidence="5">
    <location>
        <begin position="981"/>
        <end position="1011"/>
    </location>
</feature>
<dbReference type="InterPro" id="IPR000953">
    <property type="entry name" value="Chromo/chromo_shadow_dom"/>
</dbReference>
<dbReference type="Pfam" id="PF05965">
    <property type="entry name" value="FYRC"/>
    <property type="match status" value="1"/>
</dbReference>
<evidence type="ECO:0000256" key="5">
    <source>
        <dbReference type="SAM" id="MobiDB-lite"/>
    </source>
</evidence>
<keyword evidence="8" id="KW-1185">Reference proteome</keyword>
<dbReference type="Gene3D" id="3.40.50.300">
    <property type="entry name" value="P-loop containing nucleotide triphosphate hydrolases"/>
    <property type="match status" value="1"/>
</dbReference>
<protein>
    <recommendedName>
        <fullName evidence="6">Chromo domain-containing protein</fullName>
    </recommendedName>
</protein>
<dbReference type="Gene3D" id="1.10.10.60">
    <property type="entry name" value="Homeodomain-like"/>
    <property type="match status" value="1"/>
</dbReference>
<dbReference type="PROSITE" id="PS51542">
    <property type="entry name" value="FYRN"/>
    <property type="match status" value="1"/>
</dbReference>
<dbReference type="InterPro" id="IPR023780">
    <property type="entry name" value="Chromo_domain"/>
</dbReference>
<evidence type="ECO:0000256" key="4">
    <source>
        <dbReference type="ARBA" id="ARBA00023242"/>
    </source>
</evidence>
<gene>
    <name evidence="7" type="ORF">TRFO_22797</name>
</gene>
<feature type="compositionally biased region" description="Low complexity" evidence="5">
    <location>
        <begin position="663"/>
        <end position="674"/>
    </location>
</feature>
<feature type="compositionally biased region" description="Low complexity" evidence="5">
    <location>
        <begin position="1420"/>
        <end position="1435"/>
    </location>
</feature>
<dbReference type="InterPro" id="IPR016197">
    <property type="entry name" value="Chromo-like_dom_sf"/>
</dbReference>
<dbReference type="PANTHER" id="PTHR45623">
    <property type="entry name" value="CHROMODOMAIN-HELICASE-DNA-BINDING PROTEIN 3-RELATED-RELATED"/>
    <property type="match status" value="1"/>
</dbReference>
<feature type="region of interest" description="Disordered" evidence="5">
    <location>
        <begin position="663"/>
        <end position="710"/>
    </location>
</feature>
<accession>A0A1J4KBL0</accession>
<dbReference type="RefSeq" id="XP_068361747.1">
    <property type="nucleotide sequence ID" value="XM_068502772.1"/>
</dbReference>
<dbReference type="SMART" id="SM00298">
    <property type="entry name" value="CHROMO"/>
    <property type="match status" value="2"/>
</dbReference>
<feature type="region of interest" description="Disordered" evidence="5">
    <location>
        <begin position="1195"/>
        <end position="1233"/>
    </location>
</feature>
<evidence type="ECO:0000256" key="3">
    <source>
        <dbReference type="ARBA" id="ARBA00022840"/>
    </source>
</evidence>
<sequence>MSKIKSKNDEDEFEPSNDTQECPYEIILGIRTNNNSPTEYYVKLKKEPYYKSIWVSAQKLQKYQHSTVMLNRVNRSGTSSVPSEPPYYDPNYDIIDKIITREKNHYFVKWMNLEYEDCTWESKVDSSIINLYKKKQKEIFPTQNSDVLSEPSADFEPQTKYRVGDYDLNYHQLACLNVLIANYLDQKNSEVVDQLNMELHYSVAAFIQYSVETCTEPGPYLIITQPANVRKWYHSVRQIVRTTALEYAGSNESRQIIFENDFWDEGVLKFHIMVTSTDVLQQDINKIADIRWRALIFSDNQRIQSSKYLKLIQKIVYGHQISICNTTAVHFIPDLQRITDFFLSSKKNMKNEEDIASAEQLRALLTANTQKRAKQSIFEIQNDINPLYIDCPLNSLQKSVVRKVIIKNLEELRKKKCMIPCQLIYRIINHPFLIFKEESALNSPDFIQSSTKLQVISQLIDDSQLKNQKIIFVSHFSLMLDLIEDVVNYKKMQFSRVVNHSNDFENANATVFLYNPDFCNISPNAIEITETAVIVDGYPKSFMELLKENRSSKVETIYFLQCSECSETDLCTLCRSKVYSMIEDKETKSENICKYASLHAFSDAPIPDVTKLISSCTSEPFGENESSQIAAELCESDFWELLVDSIDENELNLYRNQEEQGNNITFNNYNQNDNDNNHDIDNNENNNKENDTDNNNIKSTANANSDTIDNNVTESEVISKEDSVLNSTDHQEKAENEHIINENEVNVDESQDMQVKEDTEIETNKESVNEVAKRHDWTVRERDQLIRNLFRFGWDRWKEVIEISGLNISESEIILASRAILREIIRASGSNTGHQLTRDFIRGNSTNEEEDIEEDKRFIESSCFKEPRFKQRIHKQGPSLLKRIESLHFIYYAQTVPQSSSSKRGFRGSVYPAEWWSDEHDAILIRGTIDYGFGCYEHYAEDPNYSRFTTVLGYDDEETIEQKSLNDRVLSLGEGLKRAKMKQDDLLENSSTSNSYSTNQNSNSSNTNTSTTTYERNFMIESKFSKEEFNTLTKYLLKKGIDVNSETGEKDYASLAVNCELSYKPTEDIKDYIDDLLLRCEMPPEESGLVPKIASNILARINGMNQLRTLFREIDEEVTRKFFESAPKWRGTPDTWTYEHDLKFFEEILKRGFGTMADILNDPFFANIFPNNQPPQFLTRNASVTKRIASLYEFKKKKKQQQHQQQAQQKSGKTKKSSHSSSHKDSSNANNSKDQFVPTITYEMLDKGDFEYPIQITATTELWSVGEVVYDRPGFHNQRYVYPAGYKASRFYTSANHPNTKVKWFCEILDTGEDLPCFRIWMEEQPNIIYSGQTPTAPWTQALKQIAKKSNQKPVSISGPEAFLLGTPIVVFLIQKLPNIDKLDSYKVRELPQLKKYMRDHPIIHETEFRNPDQKENNENETNANENNNENVANENDNENDNENEINNNDGT</sequence>
<reference evidence="7" key="1">
    <citation type="submission" date="2016-10" db="EMBL/GenBank/DDBJ databases">
        <authorList>
            <person name="Benchimol M."/>
            <person name="Almeida L.G."/>
            <person name="Vasconcelos A.T."/>
            <person name="Perreira-Neves A."/>
            <person name="Rosa I.A."/>
            <person name="Tasca T."/>
            <person name="Bogo M.R."/>
            <person name="de Souza W."/>
        </authorList>
    </citation>
    <scope>NUCLEOTIDE SEQUENCE [LARGE SCALE GENOMIC DNA]</scope>
    <source>
        <strain evidence="7">K</strain>
    </source>
</reference>
<evidence type="ECO:0000256" key="2">
    <source>
        <dbReference type="ARBA" id="ARBA00022741"/>
    </source>
</evidence>
<dbReference type="InterPro" id="IPR038718">
    <property type="entry name" value="SNF2-like_sf"/>
</dbReference>
<proteinExistence type="predicted"/>
<evidence type="ECO:0000313" key="7">
    <source>
        <dbReference type="EMBL" id="OHT08611.1"/>
    </source>
</evidence>
<dbReference type="GO" id="GO:0005634">
    <property type="term" value="C:nucleus"/>
    <property type="evidence" value="ECO:0007669"/>
    <property type="project" value="UniProtKB-SubCell"/>
</dbReference>
<dbReference type="Gene3D" id="2.40.50.40">
    <property type="match status" value="1"/>
</dbReference>
<feature type="domain" description="Chromo" evidence="6">
    <location>
        <begin position="93"/>
        <end position="125"/>
    </location>
</feature>
<keyword evidence="2" id="KW-0547">Nucleotide-binding</keyword>
<evidence type="ECO:0000256" key="1">
    <source>
        <dbReference type="ARBA" id="ARBA00004123"/>
    </source>
</evidence>
<feature type="compositionally biased region" description="Low complexity" evidence="5">
    <location>
        <begin position="989"/>
        <end position="1011"/>
    </location>
</feature>
<dbReference type="EMBL" id="MLAK01000662">
    <property type="protein sequence ID" value="OHT08611.1"/>
    <property type="molecule type" value="Genomic_DNA"/>
</dbReference>
<dbReference type="InterPro" id="IPR003888">
    <property type="entry name" value="FYrich_N"/>
</dbReference>
<keyword evidence="3" id="KW-0067">ATP-binding</keyword>
<dbReference type="SUPFAM" id="SSF52540">
    <property type="entry name" value="P-loop containing nucleoside triphosphate hydrolases"/>
    <property type="match status" value="1"/>
</dbReference>
<keyword evidence="4" id="KW-0539">Nucleus</keyword>
<dbReference type="GO" id="GO:0005524">
    <property type="term" value="F:ATP binding"/>
    <property type="evidence" value="ECO:0007669"/>
    <property type="project" value="UniProtKB-KW"/>
</dbReference>
<feature type="compositionally biased region" description="Basic and acidic residues" evidence="5">
    <location>
        <begin position="1402"/>
        <end position="1418"/>
    </location>
</feature>
<feature type="region of interest" description="Disordered" evidence="5">
    <location>
        <begin position="1402"/>
        <end position="1452"/>
    </location>
</feature>
<evidence type="ECO:0000259" key="6">
    <source>
        <dbReference type="PROSITE" id="PS50013"/>
    </source>
</evidence>
<dbReference type="SUPFAM" id="SSF54160">
    <property type="entry name" value="Chromo domain-like"/>
    <property type="match status" value="1"/>
</dbReference>
<dbReference type="Gene3D" id="3.30.160.360">
    <property type="match status" value="1"/>
</dbReference>
<dbReference type="PANTHER" id="PTHR45623:SF14">
    <property type="entry name" value="CHROMODOMAIN-HELICASE-DNA-BINDING PROTEIN 1"/>
    <property type="match status" value="1"/>
</dbReference>
<comment type="caution">
    <text evidence="7">The sequence shown here is derived from an EMBL/GenBank/DDBJ whole genome shotgun (WGS) entry which is preliminary data.</text>
</comment>
<feature type="compositionally biased region" description="Low complexity" evidence="5">
    <location>
        <begin position="1202"/>
        <end position="1211"/>
    </location>
</feature>
<dbReference type="Gene3D" id="3.40.50.10810">
    <property type="entry name" value="Tandem AAA-ATPase domain"/>
    <property type="match status" value="1"/>
</dbReference>
<evidence type="ECO:0000313" key="8">
    <source>
        <dbReference type="Proteomes" id="UP000179807"/>
    </source>
</evidence>
<dbReference type="InterPro" id="IPR027417">
    <property type="entry name" value="P-loop_NTPase"/>
</dbReference>